<dbReference type="CDD" id="cd02440">
    <property type="entry name" value="AdoMet_MTases"/>
    <property type="match status" value="1"/>
</dbReference>
<evidence type="ECO:0000313" key="13">
    <source>
        <dbReference type="Proteomes" id="UP000281553"/>
    </source>
</evidence>
<dbReference type="Gene3D" id="3.40.50.150">
    <property type="entry name" value="Vaccinia Virus protein VP39"/>
    <property type="match status" value="1"/>
</dbReference>
<comment type="similarity">
    <text evidence="3">Belongs to the class I-like SAM-binding methyltransferase superfamily. BUD23/WBSCR22 family.</text>
</comment>
<feature type="compositionally biased region" description="Basic and acidic residues" evidence="9">
    <location>
        <begin position="253"/>
        <end position="263"/>
    </location>
</feature>
<evidence type="ECO:0000256" key="8">
    <source>
        <dbReference type="ARBA" id="ARBA00023242"/>
    </source>
</evidence>
<keyword evidence="13" id="KW-1185">Reference proteome</keyword>
<dbReference type="GO" id="GO:0070476">
    <property type="term" value="P:rRNA (guanine-N7)-methylation"/>
    <property type="evidence" value="ECO:0007669"/>
    <property type="project" value="InterPro"/>
</dbReference>
<dbReference type="InterPro" id="IPR022238">
    <property type="entry name" value="Bud23_C"/>
</dbReference>
<dbReference type="OrthoDB" id="2877at2759"/>
<protein>
    <recommendedName>
        <fullName evidence="14">Methyltransferase type 11 domain-containing protein</fullName>
    </recommendedName>
</protein>
<evidence type="ECO:0000259" key="10">
    <source>
        <dbReference type="Pfam" id="PF08241"/>
    </source>
</evidence>
<evidence type="ECO:0000256" key="3">
    <source>
        <dbReference type="ARBA" id="ARBA00005547"/>
    </source>
</evidence>
<proteinExistence type="inferred from homology"/>
<evidence type="ECO:0000256" key="1">
    <source>
        <dbReference type="ARBA" id="ARBA00004123"/>
    </source>
</evidence>
<keyword evidence="7" id="KW-0949">S-adenosyl-L-methionine</keyword>
<evidence type="ECO:0000256" key="5">
    <source>
        <dbReference type="ARBA" id="ARBA00022603"/>
    </source>
</evidence>
<dbReference type="Pfam" id="PF08241">
    <property type="entry name" value="Methyltransf_11"/>
    <property type="match status" value="1"/>
</dbReference>
<gene>
    <name evidence="12" type="ORF">DILT_LOCUS5543</name>
</gene>
<evidence type="ECO:0000256" key="6">
    <source>
        <dbReference type="ARBA" id="ARBA00022679"/>
    </source>
</evidence>
<feature type="compositionally biased region" description="Low complexity" evidence="9">
    <location>
        <begin position="1"/>
        <end position="14"/>
    </location>
</feature>
<organism evidence="12 13">
    <name type="scientific">Dibothriocephalus latus</name>
    <name type="common">Fish tapeworm</name>
    <name type="synonym">Diphyllobothrium latum</name>
    <dbReference type="NCBI Taxonomy" id="60516"/>
    <lineage>
        <taxon>Eukaryota</taxon>
        <taxon>Metazoa</taxon>
        <taxon>Spiralia</taxon>
        <taxon>Lophotrochozoa</taxon>
        <taxon>Platyhelminthes</taxon>
        <taxon>Cestoda</taxon>
        <taxon>Eucestoda</taxon>
        <taxon>Diphyllobothriidea</taxon>
        <taxon>Diphyllobothriidae</taxon>
        <taxon>Dibothriocephalus</taxon>
    </lineage>
</organism>
<comment type="subcellular location">
    <subcellularLocation>
        <location evidence="2">Cytoplasm</location>
    </subcellularLocation>
    <subcellularLocation>
        <location evidence="1">Nucleus</location>
    </subcellularLocation>
</comment>
<evidence type="ECO:0000256" key="7">
    <source>
        <dbReference type="ARBA" id="ARBA00022691"/>
    </source>
</evidence>
<dbReference type="InterPro" id="IPR029063">
    <property type="entry name" value="SAM-dependent_MTases_sf"/>
</dbReference>
<evidence type="ECO:0000256" key="2">
    <source>
        <dbReference type="ARBA" id="ARBA00004496"/>
    </source>
</evidence>
<dbReference type="SUPFAM" id="SSF53335">
    <property type="entry name" value="S-adenosyl-L-methionine-dependent methyltransferases"/>
    <property type="match status" value="1"/>
</dbReference>
<feature type="domain" description="18S rRNA (guanine(1575)-N(7))-methyltransferase Bud23 C-terminal" evidence="11">
    <location>
        <begin position="200"/>
        <end position="269"/>
    </location>
</feature>
<dbReference type="AlphaFoldDB" id="A0A3P7NMV6"/>
<dbReference type="Proteomes" id="UP000281553">
    <property type="component" value="Unassembled WGS sequence"/>
</dbReference>
<dbReference type="Pfam" id="PF12589">
    <property type="entry name" value="WBS_methylT"/>
    <property type="match status" value="1"/>
</dbReference>
<keyword evidence="5" id="KW-0489">Methyltransferase</keyword>
<dbReference type="GO" id="GO:0016435">
    <property type="term" value="F:rRNA (guanine) methyltransferase activity"/>
    <property type="evidence" value="ECO:0007669"/>
    <property type="project" value="InterPro"/>
</dbReference>
<name>A0A3P7NMV6_DIBLA</name>
<dbReference type="GO" id="GO:0005737">
    <property type="term" value="C:cytoplasm"/>
    <property type="evidence" value="ECO:0007669"/>
    <property type="project" value="UniProtKB-SubCell"/>
</dbReference>
<keyword evidence="4" id="KW-0963">Cytoplasm</keyword>
<feature type="domain" description="Methyltransferase type 11" evidence="10">
    <location>
        <begin position="98"/>
        <end position="174"/>
    </location>
</feature>
<feature type="region of interest" description="Disordered" evidence="9">
    <location>
        <begin position="253"/>
        <end position="272"/>
    </location>
</feature>
<keyword evidence="8" id="KW-0539">Nucleus</keyword>
<dbReference type="PANTHER" id="PTHR12734:SF0">
    <property type="entry name" value="18S RRNA (GUANINE-N(7))-METHYLTRANSFERASE-RELATED"/>
    <property type="match status" value="1"/>
</dbReference>
<dbReference type="InterPro" id="IPR013216">
    <property type="entry name" value="Methyltransf_11"/>
</dbReference>
<dbReference type="InterPro" id="IPR039769">
    <property type="entry name" value="Bud23-like"/>
</dbReference>
<accession>A0A3P7NMV6</accession>
<evidence type="ECO:0000256" key="4">
    <source>
        <dbReference type="ARBA" id="ARBA00022490"/>
    </source>
</evidence>
<evidence type="ECO:0000313" key="12">
    <source>
        <dbReference type="EMBL" id="VDN09712.1"/>
    </source>
</evidence>
<evidence type="ECO:0000259" key="11">
    <source>
        <dbReference type="Pfam" id="PF12589"/>
    </source>
</evidence>
<dbReference type="GO" id="GO:0005730">
    <property type="term" value="C:nucleolus"/>
    <property type="evidence" value="ECO:0007669"/>
    <property type="project" value="TreeGrafter"/>
</dbReference>
<reference evidence="12 13" key="1">
    <citation type="submission" date="2018-11" db="EMBL/GenBank/DDBJ databases">
        <authorList>
            <consortium name="Pathogen Informatics"/>
        </authorList>
    </citation>
    <scope>NUCLEOTIDE SEQUENCE [LARGE SCALE GENOMIC DNA]</scope>
</reference>
<keyword evidence="6" id="KW-0808">Transferase</keyword>
<dbReference type="PANTHER" id="PTHR12734">
    <property type="entry name" value="METHYLTRANSFERASE-RELATED"/>
    <property type="match status" value="1"/>
</dbReference>
<evidence type="ECO:0000256" key="9">
    <source>
        <dbReference type="SAM" id="MobiDB-lite"/>
    </source>
</evidence>
<sequence length="272" mass="30030">MVGQRRSGASSRSANIRQESNSYRCTTEEDLVNIPSESSGWPTGLLIGDSISENEILFSSASDVGNNDSSHIIDIQTKLSERALELLALPEDEPAILLDIGCGSCLSGEVLTENGHTWIGIDISSAMLNIARERECEGDLVLGDIGAPMPFRSGSFDGAISISAVQWLFNSDKATHNPIRRIRTFFGSLYFFVLDVGPGRNVPQALSDESASNSINIVARDRLEVLREVRASKRPPKKSTAWIKHKKEVARQRMKEVAHDSRYTGRKRRPKF</sequence>
<dbReference type="EMBL" id="UYRU01047622">
    <property type="protein sequence ID" value="VDN09712.1"/>
    <property type="molecule type" value="Genomic_DNA"/>
</dbReference>
<evidence type="ECO:0008006" key="14">
    <source>
        <dbReference type="Google" id="ProtNLM"/>
    </source>
</evidence>
<feature type="region of interest" description="Disordered" evidence="9">
    <location>
        <begin position="1"/>
        <end position="20"/>
    </location>
</feature>